<protein>
    <submittedName>
        <fullName evidence="1">10950_t:CDS:1</fullName>
    </submittedName>
</protein>
<gene>
    <name evidence="1" type="ORF">SPELUC_LOCUS13496</name>
</gene>
<reference evidence="1" key="1">
    <citation type="submission" date="2021-06" db="EMBL/GenBank/DDBJ databases">
        <authorList>
            <person name="Kallberg Y."/>
            <person name="Tangrot J."/>
            <person name="Rosling A."/>
        </authorList>
    </citation>
    <scope>NUCLEOTIDE SEQUENCE</scope>
    <source>
        <strain evidence="1">28 12/20/2015</strain>
    </source>
</reference>
<proteinExistence type="predicted"/>
<evidence type="ECO:0000313" key="2">
    <source>
        <dbReference type="Proteomes" id="UP000789366"/>
    </source>
</evidence>
<dbReference type="EMBL" id="CAJVPW010035937">
    <property type="protein sequence ID" value="CAG8736695.1"/>
    <property type="molecule type" value="Genomic_DNA"/>
</dbReference>
<comment type="caution">
    <text evidence="1">The sequence shown here is derived from an EMBL/GenBank/DDBJ whole genome shotgun (WGS) entry which is preliminary data.</text>
</comment>
<name>A0ACA9QB17_9GLOM</name>
<evidence type="ECO:0000313" key="1">
    <source>
        <dbReference type="EMBL" id="CAG8736695.1"/>
    </source>
</evidence>
<keyword evidence="2" id="KW-1185">Reference proteome</keyword>
<dbReference type="Proteomes" id="UP000789366">
    <property type="component" value="Unassembled WGS sequence"/>
</dbReference>
<feature type="non-terminal residue" evidence="1">
    <location>
        <position position="373"/>
    </location>
</feature>
<organism evidence="1 2">
    <name type="scientific">Cetraspora pellucida</name>
    <dbReference type="NCBI Taxonomy" id="1433469"/>
    <lineage>
        <taxon>Eukaryota</taxon>
        <taxon>Fungi</taxon>
        <taxon>Fungi incertae sedis</taxon>
        <taxon>Mucoromycota</taxon>
        <taxon>Glomeromycotina</taxon>
        <taxon>Glomeromycetes</taxon>
        <taxon>Diversisporales</taxon>
        <taxon>Gigasporaceae</taxon>
        <taxon>Cetraspora</taxon>
    </lineage>
</organism>
<accession>A0ACA9QB17</accession>
<sequence>MWKQIKAFVEPFERFITTSGIKKTNVNNSCTPQLSKSFKHVSEHQKQSTTSTFVNSIEKSKLLRFLQETFPVLKSLNPHEISIPATFTQTSFHFYKSQRTCLVHNYGLLQPAGARNIFSNRTRSFSTVQTTMLNNCTGNGSIILAQLGFKPFSAFATKTGSLWAQQLQMNHSDCVKKNRSTNLKVADQNKSFTKSKSIIEAIQKKDIIDEKIQNMSRIVCRSNITKSLKQNDAVTEIMDDNIIVTSDNVQIYLSFILNSSLFLKLEGNFNINFVTNDSQQNQLNPSFVQNLQEFAEVQHKHMIEVISTLTSLLNHKKYDMEFFGYELKIFFPPGMSISDVKNLLRTLGINPENPHFELKEINLAMSVALSNST</sequence>